<feature type="compositionally biased region" description="Basic residues" evidence="1">
    <location>
        <begin position="958"/>
        <end position="968"/>
    </location>
</feature>
<comment type="caution">
    <text evidence="2">The sequence shown here is derived from an EMBL/GenBank/DDBJ whole genome shotgun (WGS) entry which is preliminary data.</text>
</comment>
<feature type="region of interest" description="Disordered" evidence="1">
    <location>
        <begin position="436"/>
        <end position="481"/>
    </location>
</feature>
<gene>
    <name evidence="2" type="ORF">BG015_001102</name>
</gene>
<feature type="compositionally biased region" description="Polar residues" evidence="1">
    <location>
        <begin position="136"/>
        <end position="147"/>
    </location>
</feature>
<feature type="compositionally biased region" description="Polar residues" evidence="1">
    <location>
        <begin position="302"/>
        <end position="322"/>
    </location>
</feature>
<feature type="region of interest" description="Disordered" evidence="1">
    <location>
        <begin position="555"/>
        <end position="719"/>
    </location>
</feature>
<feature type="region of interest" description="Disordered" evidence="1">
    <location>
        <begin position="271"/>
        <end position="360"/>
    </location>
</feature>
<evidence type="ECO:0000313" key="3">
    <source>
        <dbReference type="Proteomes" id="UP000748756"/>
    </source>
</evidence>
<feature type="compositionally biased region" description="Polar residues" evidence="1">
    <location>
        <begin position="336"/>
        <end position="360"/>
    </location>
</feature>
<feature type="region of interest" description="Disordered" evidence="1">
    <location>
        <begin position="1"/>
        <end position="59"/>
    </location>
</feature>
<organism evidence="2 3">
    <name type="scientific">Linnemannia schmuckeri</name>
    <dbReference type="NCBI Taxonomy" id="64567"/>
    <lineage>
        <taxon>Eukaryota</taxon>
        <taxon>Fungi</taxon>
        <taxon>Fungi incertae sedis</taxon>
        <taxon>Mucoromycota</taxon>
        <taxon>Mortierellomycotina</taxon>
        <taxon>Mortierellomycetes</taxon>
        <taxon>Mortierellales</taxon>
        <taxon>Mortierellaceae</taxon>
        <taxon>Linnemannia</taxon>
    </lineage>
</organism>
<feature type="compositionally biased region" description="Low complexity" evidence="1">
    <location>
        <begin position="571"/>
        <end position="584"/>
    </location>
</feature>
<feature type="region of interest" description="Disordered" evidence="1">
    <location>
        <begin position="902"/>
        <end position="1025"/>
    </location>
</feature>
<feature type="compositionally biased region" description="Basic and acidic residues" evidence="1">
    <location>
        <begin position="995"/>
        <end position="1007"/>
    </location>
</feature>
<feature type="compositionally biased region" description="Low complexity" evidence="1">
    <location>
        <begin position="273"/>
        <end position="301"/>
    </location>
</feature>
<dbReference type="OrthoDB" id="2412074at2759"/>
<protein>
    <submittedName>
        <fullName evidence="2">Uncharacterized protein</fullName>
    </submittedName>
</protein>
<dbReference type="GO" id="GO:0000981">
    <property type="term" value="F:DNA-binding transcription factor activity, RNA polymerase II-specific"/>
    <property type="evidence" value="ECO:0007669"/>
    <property type="project" value="TreeGrafter"/>
</dbReference>
<feature type="region of interest" description="Disordered" evidence="1">
    <location>
        <begin position="78"/>
        <end position="166"/>
    </location>
</feature>
<dbReference type="AlphaFoldDB" id="A0A9P5V6N9"/>
<feature type="compositionally biased region" description="Polar residues" evidence="1">
    <location>
        <begin position="585"/>
        <end position="595"/>
    </location>
</feature>
<evidence type="ECO:0000256" key="1">
    <source>
        <dbReference type="SAM" id="MobiDB-lite"/>
    </source>
</evidence>
<reference evidence="2" key="1">
    <citation type="journal article" date="2020" name="Fungal Divers.">
        <title>Resolving the Mortierellaceae phylogeny through synthesis of multi-gene phylogenetics and phylogenomics.</title>
        <authorList>
            <person name="Vandepol N."/>
            <person name="Liber J."/>
            <person name="Desiro A."/>
            <person name="Na H."/>
            <person name="Kennedy M."/>
            <person name="Barry K."/>
            <person name="Grigoriev I.V."/>
            <person name="Miller A.N."/>
            <person name="O'Donnell K."/>
            <person name="Stajich J.E."/>
            <person name="Bonito G."/>
        </authorList>
    </citation>
    <scope>NUCLEOTIDE SEQUENCE</scope>
    <source>
        <strain evidence="2">NRRL 6426</strain>
    </source>
</reference>
<accession>A0A9P5V6N9</accession>
<proteinExistence type="predicted"/>
<dbReference type="PANTHER" id="PTHR14596:SF72">
    <property type="entry name" value="ZINC FINGER PROTEIN MSN2-RELATED"/>
    <property type="match status" value="1"/>
</dbReference>
<feature type="compositionally biased region" description="Polar residues" evidence="1">
    <location>
        <begin position="660"/>
        <end position="675"/>
    </location>
</feature>
<name>A0A9P5V6N9_9FUNG</name>
<dbReference type="Proteomes" id="UP000748756">
    <property type="component" value="Unassembled WGS sequence"/>
</dbReference>
<dbReference type="GO" id="GO:0000987">
    <property type="term" value="F:cis-regulatory region sequence-specific DNA binding"/>
    <property type="evidence" value="ECO:0007669"/>
    <property type="project" value="TreeGrafter"/>
</dbReference>
<sequence length="1025" mass="111480">MHLQQQQQQQQQQQSLRHQQYHHDQHSHSTPQPQPNNNTSVPSSQQESAPSIRSDAAATAVAEDDLNFHDFIHAKHDDERYGDDSRSSMVLPGTDRGSSATITTTATTQGSAQSQSTQIDSNHTQPIGGNLHITPHSLNHLSNNASTQHEELSSNNNTNNNTNDTHVQNIYEHSSDHFPPYDLVPPPTQDLFRTLMEELQAEAAHQRDQFLASSSTSTSTRPDSGVEIDYSLGGHQHHSRTLPRFMMEPLDFLSGDYESCLGHSADIHSTAETNSSGLSSFSGQYGSSSHGQGQSTATSSSLQVTYDTQSPSHARSGSMDSTNSRKRPLADDDSHILNQHNNGTNTSSSFPTTHDQQSPPTQDLFRMLMEELETQAALQRDQFLASTARQEAAGATMTNTDYAFNSNGQHHARLPRFVMEPLDFFNTDYGTMQVDGTMSEHSGASRGASSTSASQMHSASSPSLESSHSHLQQPQQQQQQEFAPPDVFRTLMEELEVQAAFQREQFLAATTGTAPRVDPEEYVFNGQHLRPLPRFMIEPLDFMSSSYESYLNGDMSSEPHHFDPSQNNFLSLSHSQSPGVSSSSPAPQEQSNQNLAPPIKRVTRRPSTSGSGGKGAKSRRPKHLTIAPRSGANLEVPTSGLNQLPSPSKKRRVGDDDENVSGSCSPSSLVTSPFGSTGGDGQDSPISPTSISNLSISSDAQSADGSTTDGTAAQTSKRPWTHKDETLLLKLFAKRLPIKEIAQTLDRSVHSVRSRRQILTDPGFVKGKGHSVSRRCKQDPATMTKLPTYAQMAFLSLAWLPDLEGTLNDVATMVEKLFSKHLNRIPRTGHKNLQIWRAQISDALAHEKGQPRPRFESFGVKRGRQWVYRLTEFGKGVVEAMGGVDTICEDLLRSNEMEMANAQADDQEGSQDGSSKDADGFGVGGSGADAGIGQGQGYGYSYKPPDVRQKSNKGSSRAARRSLAKKKAAAAAAAAAAGEPLPEGAIATAMAKMAASEEGKGKDRKNESEEDEKDGMMDVEMEDDD</sequence>
<feature type="compositionally biased region" description="Acidic residues" evidence="1">
    <location>
        <begin position="1008"/>
        <end position="1025"/>
    </location>
</feature>
<keyword evidence="3" id="KW-1185">Reference proteome</keyword>
<feature type="compositionally biased region" description="Low complexity" evidence="1">
    <location>
        <begin position="985"/>
        <end position="994"/>
    </location>
</feature>
<evidence type="ECO:0000313" key="2">
    <source>
        <dbReference type="EMBL" id="KAF9141874.1"/>
    </source>
</evidence>
<feature type="compositionally biased region" description="Polar residues" evidence="1">
    <location>
        <begin position="699"/>
        <end position="718"/>
    </location>
</feature>
<feature type="compositionally biased region" description="Low complexity" evidence="1">
    <location>
        <begin position="97"/>
        <end position="119"/>
    </location>
</feature>
<feature type="compositionally biased region" description="Low complexity" evidence="1">
    <location>
        <begin position="442"/>
        <end position="481"/>
    </location>
</feature>
<feature type="compositionally biased region" description="Gly residues" evidence="1">
    <location>
        <begin position="921"/>
        <end position="938"/>
    </location>
</feature>
<dbReference type="EMBL" id="JAAAUQ010001197">
    <property type="protein sequence ID" value="KAF9141874.1"/>
    <property type="molecule type" value="Genomic_DNA"/>
</dbReference>
<feature type="compositionally biased region" description="Low complexity" evidence="1">
    <location>
        <begin position="684"/>
        <end position="698"/>
    </location>
</feature>
<feature type="compositionally biased region" description="Low complexity" evidence="1">
    <location>
        <begin position="1"/>
        <end position="14"/>
    </location>
</feature>
<dbReference type="GO" id="GO:0042594">
    <property type="term" value="P:response to starvation"/>
    <property type="evidence" value="ECO:0007669"/>
    <property type="project" value="TreeGrafter"/>
</dbReference>
<dbReference type="PANTHER" id="PTHR14596">
    <property type="entry name" value="ZINC FINGER PROTEIN"/>
    <property type="match status" value="1"/>
</dbReference>
<feature type="region of interest" description="Disordered" evidence="1">
    <location>
        <begin position="203"/>
        <end position="238"/>
    </location>
</feature>
<feature type="compositionally biased region" description="Polar residues" evidence="1">
    <location>
        <begin position="35"/>
        <end position="51"/>
    </location>
</feature>
<dbReference type="GO" id="GO:0005634">
    <property type="term" value="C:nucleus"/>
    <property type="evidence" value="ECO:0007669"/>
    <property type="project" value="TreeGrafter"/>
</dbReference>